<feature type="transmembrane region" description="Helical" evidence="7">
    <location>
        <begin position="200"/>
        <end position="219"/>
    </location>
</feature>
<dbReference type="PANTHER" id="PTHR42920:SF11">
    <property type="entry name" value="INNER MEMBRANE PROTEIN YTFF"/>
    <property type="match status" value="1"/>
</dbReference>
<reference evidence="9 10" key="1">
    <citation type="submission" date="2017-10" db="EMBL/GenBank/DDBJ databases">
        <title>Sequencing the genomes of 1000 actinobacteria strains.</title>
        <authorList>
            <person name="Klenk H.-P."/>
        </authorList>
    </citation>
    <scope>NUCLEOTIDE SEQUENCE [LARGE SCALE GENOMIC DNA]</scope>
    <source>
        <strain evidence="9 10">DSM 21798</strain>
    </source>
</reference>
<evidence type="ECO:0000256" key="2">
    <source>
        <dbReference type="ARBA" id="ARBA00007362"/>
    </source>
</evidence>
<dbReference type="PANTHER" id="PTHR42920">
    <property type="entry name" value="OS03G0707200 PROTEIN-RELATED"/>
    <property type="match status" value="1"/>
</dbReference>
<accession>A0A2A9DRN3</accession>
<feature type="transmembrane region" description="Helical" evidence="7">
    <location>
        <begin position="74"/>
        <end position="98"/>
    </location>
</feature>
<keyword evidence="5 7" id="KW-1133">Transmembrane helix</keyword>
<dbReference type="AlphaFoldDB" id="A0A2A9DRN3"/>
<evidence type="ECO:0000313" key="9">
    <source>
        <dbReference type="EMBL" id="PFG29253.1"/>
    </source>
</evidence>
<evidence type="ECO:0000256" key="6">
    <source>
        <dbReference type="ARBA" id="ARBA00023136"/>
    </source>
</evidence>
<feature type="transmembrane region" description="Helical" evidence="7">
    <location>
        <begin position="134"/>
        <end position="154"/>
    </location>
</feature>
<evidence type="ECO:0000256" key="1">
    <source>
        <dbReference type="ARBA" id="ARBA00004651"/>
    </source>
</evidence>
<feature type="transmembrane region" description="Helical" evidence="7">
    <location>
        <begin position="50"/>
        <end position="68"/>
    </location>
</feature>
<evidence type="ECO:0000259" key="8">
    <source>
        <dbReference type="Pfam" id="PF00892"/>
    </source>
</evidence>
<feature type="transmembrane region" description="Helical" evidence="7">
    <location>
        <begin position="21"/>
        <end position="38"/>
    </location>
</feature>
<feature type="transmembrane region" description="Helical" evidence="7">
    <location>
        <begin position="166"/>
        <end position="188"/>
    </location>
</feature>
<organism evidence="9 10">
    <name type="scientific">Paramicrobacterium agarici</name>
    <dbReference type="NCBI Taxonomy" id="630514"/>
    <lineage>
        <taxon>Bacteria</taxon>
        <taxon>Bacillati</taxon>
        <taxon>Actinomycetota</taxon>
        <taxon>Actinomycetes</taxon>
        <taxon>Micrococcales</taxon>
        <taxon>Microbacteriaceae</taxon>
        <taxon>Paramicrobacterium</taxon>
    </lineage>
</organism>
<evidence type="ECO:0000256" key="3">
    <source>
        <dbReference type="ARBA" id="ARBA00022475"/>
    </source>
</evidence>
<feature type="transmembrane region" description="Helical" evidence="7">
    <location>
        <begin position="257"/>
        <end position="276"/>
    </location>
</feature>
<keyword evidence="3" id="KW-1003">Cell membrane</keyword>
<feature type="transmembrane region" description="Helical" evidence="7">
    <location>
        <begin position="105"/>
        <end position="128"/>
    </location>
</feature>
<dbReference type="GO" id="GO:0005886">
    <property type="term" value="C:plasma membrane"/>
    <property type="evidence" value="ECO:0007669"/>
    <property type="project" value="UniProtKB-SubCell"/>
</dbReference>
<feature type="transmembrane region" description="Helical" evidence="7">
    <location>
        <begin position="231"/>
        <end position="251"/>
    </location>
</feature>
<dbReference type="InterPro" id="IPR037185">
    <property type="entry name" value="EmrE-like"/>
</dbReference>
<feature type="domain" description="EamA" evidence="8">
    <location>
        <begin position="136"/>
        <end position="272"/>
    </location>
</feature>
<dbReference type="SUPFAM" id="SSF103481">
    <property type="entry name" value="Multidrug resistance efflux transporter EmrE"/>
    <property type="match status" value="2"/>
</dbReference>
<dbReference type="Proteomes" id="UP000221369">
    <property type="component" value="Unassembled WGS sequence"/>
</dbReference>
<dbReference type="EMBL" id="PDJE01000001">
    <property type="protein sequence ID" value="PFG29253.1"/>
    <property type="molecule type" value="Genomic_DNA"/>
</dbReference>
<protein>
    <submittedName>
        <fullName evidence="9">Drug/metabolite transporter (DMT)-like permease</fullName>
    </submittedName>
</protein>
<feature type="domain" description="EamA" evidence="8">
    <location>
        <begin position="4"/>
        <end position="121"/>
    </location>
</feature>
<evidence type="ECO:0000256" key="4">
    <source>
        <dbReference type="ARBA" id="ARBA00022692"/>
    </source>
</evidence>
<evidence type="ECO:0000256" key="5">
    <source>
        <dbReference type="ARBA" id="ARBA00022989"/>
    </source>
</evidence>
<evidence type="ECO:0000256" key="7">
    <source>
        <dbReference type="SAM" id="Phobius"/>
    </source>
</evidence>
<comment type="caution">
    <text evidence="9">The sequence shown here is derived from an EMBL/GenBank/DDBJ whole genome shotgun (WGS) entry which is preliminary data.</text>
</comment>
<dbReference type="InterPro" id="IPR051258">
    <property type="entry name" value="Diverse_Substrate_Transporter"/>
</dbReference>
<proteinExistence type="inferred from homology"/>
<comment type="similarity">
    <text evidence="2">Belongs to the EamA transporter family.</text>
</comment>
<keyword evidence="6 7" id="KW-0472">Membrane</keyword>
<name>A0A2A9DRN3_9MICO</name>
<dbReference type="InterPro" id="IPR000620">
    <property type="entry name" value="EamA_dom"/>
</dbReference>
<gene>
    <name evidence="9" type="ORF">ATJ78_0153</name>
</gene>
<dbReference type="Pfam" id="PF00892">
    <property type="entry name" value="EamA"/>
    <property type="match status" value="2"/>
</dbReference>
<comment type="subcellular location">
    <subcellularLocation>
        <location evidence="1">Cell membrane</location>
        <topology evidence="1">Multi-pass membrane protein</topology>
    </subcellularLocation>
</comment>
<sequence>MCLSASAILVKLAGVDAATTAVLRCAIAVLFLVPLALGERGRRGPLSRRGISWALAAGVALGIDYAAWTASIFSVGAGISTVLVNVQVVVLPLLAFVVDRERMRLRFLLTLPLMLFGICLVGGVWGAATLREEAVRGTLLGLLAGLGYGSYLFLTRRATRQEPGRMVQPLAWATASAAVTAALIAPFTGGLHLKAITPLAWTYLVLLAVLGQIVAWLLIHRGSTHLDPVTTAALLLIQPVLALGLSAMILAERPTTLQLVGATIVIAAVAISNGLVGGHRRTKDAVFDRFRRTGRLRS</sequence>
<keyword evidence="10" id="KW-1185">Reference proteome</keyword>
<evidence type="ECO:0000313" key="10">
    <source>
        <dbReference type="Proteomes" id="UP000221369"/>
    </source>
</evidence>
<keyword evidence="4 7" id="KW-0812">Transmembrane</keyword>